<evidence type="ECO:0000256" key="3">
    <source>
        <dbReference type="ARBA" id="ARBA00023152"/>
    </source>
</evidence>
<comment type="pathway">
    <text evidence="2">Carbohydrate metabolism; hexose metabolism.</text>
</comment>
<sequence length="140" mass="16372">MGLNFCSFEKFVAGCYLGEIVRHMIVFLTEKNQLFGGNLPMSLKNPYTFPTKYICEIERDPPHLFYTTEYILREDLKIPNLKMDDLRIVRYVCSAVAHRSACLAAAGKFCIEFFSIYTNAVYNPFQLRRRSWISDAFFPR</sequence>
<keyword evidence="5" id="KW-0547">Nucleotide-binding</keyword>
<dbReference type="EMBL" id="UYRU01006369">
    <property type="protein sequence ID" value="VDK39970.1"/>
    <property type="molecule type" value="Genomic_DNA"/>
</dbReference>
<dbReference type="GO" id="GO:0004340">
    <property type="term" value="F:glucokinase activity"/>
    <property type="evidence" value="ECO:0007669"/>
    <property type="project" value="TreeGrafter"/>
</dbReference>
<evidence type="ECO:0000259" key="6">
    <source>
        <dbReference type="Pfam" id="PF03727"/>
    </source>
</evidence>
<dbReference type="PANTHER" id="PTHR19443:SF16">
    <property type="entry name" value="HEXOKINASE TYPE 1-RELATED"/>
    <property type="match status" value="1"/>
</dbReference>
<dbReference type="GO" id="GO:0005536">
    <property type="term" value="F:D-glucose binding"/>
    <property type="evidence" value="ECO:0007669"/>
    <property type="project" value="InterPro"/>
</dbReference>
<evidence type="ECO:0000256" key="5">
    <source>
        <dbReference type="RuleBase" id="RU362007"/>
    </source>
</evidence>
<protein>
    <recommendedName>
        <fullName evidence="5">Phosphotransferase</fullName>
        <ecNumber evidence="5">2.7.1.-</ecNumber>
    </recommendedName>
</protein>
<feature type="domain" description="Hexokinase C-terminal" evidence="6">
    <location>
        <begin position="6"/>
        <end position="111"/>
    </location>
</feature>
<dbReference type="Proteomes" id="UP000281553">
    <property type="component" value="Unassembled WGS sequence"/>
</dbReference>
<dbReference type="Pfam" id="PF03727">
    <property type="entry name" value="Hexokinase_2"/>
    <property type="match status" value="1"/>
</dbReference>
<dbReference type="GO" id="GO:0005739">
    <property type="term" value="C:mitochondrion"/>
    <property type="evidence" value="ECO:0007669"/>
    <property type="project" value="TreeGrafter"/>
</dbReference>
<evidence type="ECO:0000313" key="7">
    <source>
        <dbReference type="EMBL" id="VDK39970.1"/>
    </source>
</evidence>
<dbReference type="GO" id="GO:0005524">
    <property type="term" value="F:ATP binding"/>
    <property type="evidence" value="ECO:0007669"/>
    <property type="project" value="UniProtKB-UniRule"/>
</dbReference>
<evidence type="ECO:0000256" key="2">
    <source>
        <dbReference type="ARBA" id="ARBA00005028"/>
    </source>
</evidence>
<proteinExistence type="inferred from homology"/>
<keyword evidence="8" id="KW-1185">Reference proteome</keyword>
<dbReference type="GO" id="GO:0006096">
    <property type="term" value="P:glycolytic process"/>
    <property type="evidence" value="ECO:0007669"/>
    <property type="project" value="UniProtKB-KW"/>
</dbReference>
<keyword evidence="5" id="KW-0067">ATP-binding</keyword>
<dbReference type="GO" id="GO:0005829">
    <property type="term" value="C:cytosol"/>
    <property type="evidence" value="ECO:0007669"/>
    <property type="project" value="TreeGrafter"/>
</dbReference>
<dbReference type="GO" id="GO:0008865">
    <property type="term" value="F:fructokinase activity"/>
    <property type="evidence" value="ECO:0007669"/>
    <property type="project" value="TreeGrafter"/>
</dbReference>
<dbReference type="PROSITE" id="PS51748">
    <property type="entry name" value="HEXOKINASE_2"/>
    <property type="match status" value="1"/>
</dbReference>
<dbReference type="SUPFAM" id="SSF53067">
    <property type="entry name" value="Actin-like ATPase domain"/>
    <property type="match status" value="1"/>
</dbReference>
<dbReference type="PRINTS" id="PR00475">
    <property type="entry name" value="HEXOKINASE"/>
</dbReference>
<accession>A0A3P6Q6V9</accession>
<dbReference type="GO" id="GO:0001678">
    <property type="term" value="P:intracellular glucose homeostasis"/>
    <property type="evidence" value="ECO:0007669"/>
    <property type="project" value="InterPro"/>
</dbReference>
<dbReference type="OrthoDB" id="419537at2759"/>
<keyword evidence="5" id="KW-0808">Transferase</keyword>
<dbReference type="InterPro" id="IPR001312">
    <property type="entry name" value="Hexokinase"/>
</dbReference>
<comment type="similarity">
    <text evidence="5">Belongs to the hexokinase family.</text>
</comment>
<evidence type="ECO:0000313" key="8">
    <source>
        <dbReference type="Proteomes" id="UP000281553"/>
    </source>
</evidence>
<dbReference type="Gene3D" id="3.40.367.20">
    <property type="match status" value="1"/>
</dbReference>
<keyword evidence="5" id="KW-0418">Kinase</keyword>
<reference evidence="7 8" key="1">
    <citation type="submission" date="2018-11" db="EMBL/GenBank/DDBJ databases">
        <authorList>
            <consortium name="Pathogen Informatics"/>
        </authorList>
    </citation>
    <scope>NUCLEOTIDE SEQUENCE [LARGE SCALE GENOMIC DNA]</scope>
</reference>
<dbReference type="InterPro" id="IPR022673">
    <property type="entry name" value="Hexokinase_C"/>
</dbReference>
<dbReference type="EC" id="2.7.1.-" evidence="5"/>
<comment type="catalytic activity">
    <reaction evidence="4">
        <text>a D-hexose + ATP = a D-hexose 6-phosphate + ADP + H(+)</text>
        <dbReference type="Rhea" id="RHEA:22740"/>
        <dbReference type="ChEBI" id="CHEBI:4194"/>
        <dbReference type="ChEBI" id="CHEBI:15378"/>
        <dbReference type="ChEBI" id="CHEBI:30616"/>
        <dbReference type="ChEBI" id="CHEBI:229467"/>
        <dbReference type="ChEBI" id="CHEBI:456216"/>
        <dbReference type="EC" id="2.7.1.1"/>
    </reaction>
    <physiologicalReaction direction="left-to-right" evidence="4">
        <dbReference type="Rhea" id="RHEA:22741"/>
    </physiologicalReaction>
</comment>
<evidence type="ECO:0000256" key="1">
    <source>
        <dbReference type="ARBA" id="ARBA00004888"/>
    </source>
</evidence>
<dbReference type="InterPro" id="IPR043129">
    <property type="entry name" value="ATPase_NBD"/>
</dbReference>
<organism evidence="7 8">
    <name type="scientific">Dibothriocephalus latus</name>
    <name type="common">Fish tapeworm</name>
    <name type="synonym">Diphyllobothrium latum</name>
    <dbReference type="NCBI Taxonomy" id="60516"/>
    <lineage>
        <taxon>Eukaryota</taxon>
        <taxon>Metazoa</taxon>
        <taxon>Spiralia</taxon>
        <taxon>Lophotrochozoa</taxon>
        <taxon>Platyhelminthes</taxon>
        <taxon>Cestoda</taxon>
        <taxon>Eucestoda</taxon>
        <taxon>Diphyllobothriidea</taxon>
        <taxon>Diphyllobothriidae</taxon>
        <taxon>Dibothriocephalus</taxon>
    </lineage>
</organism>
<comment type="pathway">
    <text evidence="1">Carbohydrate degradation; glycolysis; D-glyceraldehyde 3-phosphate and glycerone phosphate from D-glucose: step 1/4.</text>
</comment>
<dbReference type="GO" id="GO:0006006">
    <property type="term" value="P:glucose metabolic process"/>
    <property type="evidence" value="ECO:0007669"/>
    <property type="project" value="TreeGrafter"/>
</dbReference>
<dbReference type="AlphaFoldDB" id="A0A3P6Q6V9"/>
<name>A0A3P6Q6V9_DIBLA</name>
<dbReference type="PANTHER" id="PTHR19443">
    <property type="entry name" value="HEXOKINASE"/>
    <property type="match status" value="1"/>
</dbReference>
<gene>
    <name evidence="7" type="ORF">DILT_LOCUS1091</name>
</gene>
<keyword evidence="3 5" id="KW-0324">Glycolysis</keyword>
<evidence type="ECO:0000256" key="4">
    <source>
        <dbReference type="ARBA" id="ARBA00044613"/>
    </source>
</evidence>